<keyword evidence="2" id="KW-1185">Reference proteome</keyword>
<sequence length="70" mass="8109">MVGMEKVDIGKDPIKMIAANVYNISSKYLEMNELQQGLQSAHIFNSSKMSWKRKTQTDRKVSEKFKTEKL</sequence>
<reference evidence="1" key="2">
    <citation type="submission" date="2023-04" db="EMBL/GenBank/DDBJ databases">
        <authorList>
            <person name="Bu L."/>
            <person name="Lu L."/>
            <person name="Laidemitt M.R."/>
            <person name="Zhang S.M."/>
            <person name="Mutuku M."/>
            <person name="Mkoji G."/>
            <person name="Steinauer M."/>
            <person name="Loker E.S."/>
        </authorList>
    </citation>
    <scope>NUCLEOTIDE SEQUENCE</scope>
    <source>
        <strain evidence="1">KasaAsao</strain>
        <tissue evidence="1">Whole Snail</tissue>
    </source>
</reference>
<protein>
    <submittedName>
        <fullName evidence="1">Uncharacterized protein</fullName>
    </submittedName>
</protein>
<feature type="non-terminal residue" evidence="1">
    <location>
        <position position="70"/>
    </location>
</feature>
<dbReference type="AlphaFoldDB" id="A0AAD8AWB8"/>
<dbReference type="Proteomes" id="UP001233172">
    <property type="component" value="Unassembled WGS sequence"/>
</dbReference>
<comment type="caution">
    <text evidence="1">The sequence shown here is derived from an EMBL/GenBank/DDBJ whole genome shotgun (WGS) entry which is preliminary data.</text>
</comment>
<evidence type="ECO:0000313" key="1">
    <source>
        <dbReference type="EMBL" id="KAK0043042.1"/>
    </source>
</evidence>
<organism evidence="1 2">
    <name type="scientific">Biomphalaria pfeifferi</name>
    <name type="common">Bloodfluke planorb</name>
    <name type="synonym">Freshwater snail</name>
    <dbReference type="NCBI Taxonomy" id="112525"/>
    <lineage>
        <taxon>Eukaryota</taxon>
        <taxon>Metazoa</taxon>
        <taxon>Spiralia</taxon>
        <taxon>Lophotrochozoa</taxon>
        <taxon>Mollusca</taxon>
        <taxon>Gastropoda</taxon>
        <taxon>Heterobranchia</taxon>
        <taxon>Euthyneura</taxon>
        <taxon>Panpulmonata</taxon>
        <taxon>Hygrophila</taxon>
        <taxon>Lymnaeoidea</taxon>
        <taxon>Planorbidae</taxon>
        <taxon>Biomphalaria</taxon>
    </lineage>
</organism>
<evidence type="ECO:0000313" key="2">
    <source>
        <dbReference type="Proteomes" id="UP001233172"/>
    </source>
</evidence>
<dbReference type="EMBL" id="JASAOG010000226">
    <property type="protein sequence ID" value="KAK0043042.1"/>
    <property type="molecule type" value="Genomic_DNA"/>
</dbReference>
<accession>A0AAD8AWB8</accession>
<proteinExistence type="predicted"/>
<gene>
    <name evidence="1" type="ORF">Bpfe_027551</name>
</gene>
<reference evidence="1" key="1">
    <citation type="journal article" date="2023" name="PLoS Negl. Trop. Dis.">
        <title>A genome sequence for Biomphalaria pfeifferi, the major vector snail for the human-infecting parasite Schistosoma mansoni.</title>
        <authorList>
            <person name="Bu L."/>
            <person name="Lu L."/>
            <person name="Laidemitt M.R."/>
            <person name="Zhang S.M."/>
            <person name="Mutuku M."/>
            <person name="Mkoji G."/>
            <person name="Steinauer M."/>
            <person name="Loker E.S."/>
        </authorList>
    </citation>
    <scope>NUCLEOTIDE SEQUENCE</scope>
    <source>
        <strain evidence="1">KasaAsao</strain>
    </source>
</reference>
<name>A0AAD8AWB8_BIOPF</name>